<gene>
    <name evidence="2" type="ORF">Din_048026</name>
</gene>
<feature type="compositionally biased region" description="Low complexity" evidence="1">
    <location>
        <begin position="216"/>
        <end position="228"/>
    </location>
</feature>
<dbReference type="EMBL" id="GHES01048026">
    <property type="protein sequence ID" value="MPA78585.1"/>
    <property type="molecule type" value="Transcribed_RNA"/>
</dbReference>
<feature type="region of interest" description="Disordered" evidence="1">
    <location>
        <begin position="205"/>
        <end position="237"/>
    </location>
</feature>
<protein>
    <submittedName>
        <fullName evidence="2">Uncharacterized protein</fullName>
    </submittedName>
</protein>
<accession>A0A5B7CCG4</accession>
<sequence length="267" mass="29932">MESKMISFRDPELEESFSFSSFDMNSSAGFFFSDNDDDDNKEDAYIEIALQSTSPRDENGRPPPELLRGSIIKTKTREASKVATATNGNGGVMNFMVKFRSIKYLQSMLASFVKRQRQVLSPRGNKRRSEQVMTTVQINDQRLIKPCRPPPVQWNRPGERINGSNSNSNNCLGNDEKSRVLEIKLDAIREVLSAAVSVSINNRWRKRKGSNKKTKSCPSSIKSSPIHKGGVPTSSDQSKIYATENSSVQAAIDHCKRSFGQTPDFHF</sequence>
<name>A0A5B7CCG4_DAVIN</name>
<organism evidence="2">
    <name type="scientific">Davidia involucrata</name>
    <name type="common">Dove tree</name>
    <dbReference type="NCBI Taxonomy" id="16924"/>
    <lineage>
        <taxon>Eukaryota</taxon>
        <taxon>Viridiplantae</taxon>
        <taxon>Streptophyta</taxon>
        <taxon>Embryophyta</taxon>
        <taxon>Tracheophyta</taxon>
        <taxon>Spermatophyta</taxon>
        <taxon>Magnoliopsida</taxon>
        <taxon>eudicotyledons</taxon>
        <taxon>Gunneridae</taxon>
        <taxon>Pentapetalae</taxon>
        <taxon>asterids</taxon>
        <taxon>Cornales</taxon>
        <taxon>Nyssaceae</taxon>
        <taxon>Davidia</taxon>
    </lineage>
</organism>
<evidence type="ECO:0000313" key="2">
    <source>
        <dbReference type="EMBL" id="MPA78585.1"/>
    </source>
</evidence>
<evidence type="ECO:0000256" key="1">
    <source>
        <dbReference type="SAM" id="MobiDB-lite"/>
    </source>
</evidence>
<proteinExistence type="predicted"/>
<dbReference type="AlphaFoldDB" id="A0A5B7CCG4"/>
<feature type="region of interest" description="Disordered" evidence="1">
    <location>
        <begin position="145"/>
        <end position="171"/>
    </location>
</feature>
<reference evidence="2" key="1">
    <citation type="submission" date="2019-08" db="EMBL/GenBank/DDBJ databases">
        <title>Reference gene set and small RNA set construction with multiple tissues from Davidia involucrata Baill.</title>
        <authorList>
            <person name="Yang H."/>
            <person name="Zhou C."/>
            <person name="Li G."/>
            <person name="Wang J."/>
            <person name="Gao P."/>
            <person name="Wang M."/>
            <person name="Wang R."/>
            <person name="Zhao Y."/>
        </authorList>
    </citation>
    <scope>NUCLEOTIDE SEQUENCE</scope>
    <source>
        <tissue evidence="2">Mixed with DoveR01_LX</tissue>
    </source>
</reference>
<feature type="compositionally biased region" description="Basic residues" evidence="1">
    <location>
        <begin position="205"/>
        <end position="215"/>
    </location>
</feature>